<comment type="caution">
    <text evidence="2">The sequence shown here is derived from an EMBL/GenBank/DDBJ whole genome shotgun (WGS) entry which is preliminary data.</text>
</comment>
<accession>A0A6A3Q2S2</accession>
<dbReference type="Proteomes" id="UP000488956">
    <property type="component" value="Unassembled WGS sequence"/>
</dbReference>
<dbReference type="EMBL" id="QXFZ01003637">
    <property type="protein sequence ID" value="KAE9067889.1"/>
    <property type="molecule type" value="Genomic_DNA"/>
</dbReference>
<evidence type="ECO:0000313" key="3">
    <source>
        <dbReference type="EMBL" id="KAE9079755.1"/>
    </source>
</evidence>
<evidence type="ECO:0000313" key="1">
    <source>
        <dbReference type="EMBL" id="KAE9067522.1"/>
    </source>
</evidence>
<proteinExistence type="predicted"/>
<dbReference type="AlphaFoldDB" id="A0A6A3Q2S2"/>
<evidence type="ECO:0000313" key="2">
    <source>
        <dbReference type="EMBL" id="KAE9067889.1"/>
    </source>
</evidence>
<dbReference type="Proteomes" id="UP000440732">
    <property type="component" value="Unassembled WGS sequence"/>
</dbReference>
<evidence type="ECO:0000313" key="4">
    <source>
        <dbReference type="Proteomes" id="UP000440732"/>
    </source>
</evidence>
<name>A0A6A3Q2S2_9STRA</name>
<gene>
    <name evidence="3" type="ORF">PF006_g27455</name>
    <name evidence="2" type="ORF">PF007_g27902</name>
    <name evidence="1" type="ORF">PF010_g27434</name>
</gene>
<sequence>MTSMSVVFPAPEDPMSAVIVPGRANPDTPLSRSISSSFLPPGMGTEYQRFSKANAMGREMPRPEGLTGTLMVGTPPMTSSTSWISMTFSWS</sequence>
<protein>
    <submittedName>
        <fullName evidence="2">Uncharacterized protein</fullName>
    </submittedName>
</protein>
<organism evidence="2 5">
    <name type="scientific">Phytophthora fragariae</name>
    <dbReference type="NCBI Taxonomy" id="53985"/>
    <lineage>
        <taxon>Eukaryota</taxon>
        <taxon>Sar</taxon>
        <taxon>Stramenopiles</taxon>
        <taxon>Oomycota</taxon>
        <taxon>Peronosporomycetes</taxon>
        <taxon>Peronosporales</taxon>
        <taxon>Peronosporaceae</taxon>
        <taxon>Phytophthora</taxon>
    </lineage>
</organism>
<dbReference type="Proteomes" id="UP000441208">
    <property type="component" value="Unassembled WGS sequence"/>
</dbReference>
<dbReference type="EMBL" id="QXFX01003696">
    <property type="protein sequence ID" value="KAE9067522.1"/>
    <property type="molecule type" value="Genomic_DNA"/>
</dbReference>
<evidence type="ECO:0000313" key="6">
    <source>
        <dbReference type="Proteomes" id="UP000488956"/>
    </source>
</evidence>
<evidence type="ECO:0000313" key="5">
    <source>
        <dbReference type="Proteomes" id="UP000441208"/>
    </source>
</evidence>
<dbReference type="EMBL" id="QXGA01003749">
    <property type="protein sequence ID" value="KAE9079755.1"/>
    <property type="molecule type" value="Genomic_DNA"/>
</dbReference>
<reference evidence="4 5" key="1">
    <citation type="submission" date="2018-08" db="EMBL/GenBank/DDBJ databases">
        <title>Genomic investigation of the strawberry pathogen Phytophthora fragariae indicates pathogenicity is determined by transcriptional variation in three key races.</title>
        <authorList>
            <person name="Adams T.M."/>
            <person name="Armitage A.D."/>
            <person name="Sobczyk M.K."/>
            <person name="Bates H.J."/>
            <person name="Dunwell J.M."/>
            <person name="Nellist C.F."/>
            <person name="Harrison R.J."/>
        </authorList>
    </citation>
    <scope>NUCLEOTIDE SEQUENCE [LARGE SCALE GENOMIC DNA]</scope>
    <source>
        <strain evidence="3 4">NOV-5</strain>
        <strain evidence="2 5">NOV-71</strain>
        <strain evidence="1 6">ONT-3</strain>
    </source>
</reference>